<dbReference type="GO" id="GO:0006874">
    <property type="term" value="P:intracellular calcium ion homeostasis"/>
    <property type="evidence" value="ECO:0007669"/>
    <property type="project" value="TreeGrafter"/>
</dbReference>
<dbReference type="PROSITE" id="PS50105">
    <property type="entry name" value="SAM_DOMAIN"/>
    <property type="match status" value="1"/>
</dbReference>
<dbReference type="Gene3D" id="1.20.5.340">
    <property type="match status" value="1"/>
</dbReference>
<dbReference type="InterPro" id="IPR032393">
    <property type="entry name" value="SOAR_STIM1/2"/>
</dbReference>
<evidence type="ECO:0000256" key="2">
    <source>
        <dbReference type="ARBA" id="ARBA00022553"/>
    </source>
</evidence>
<dbReference type="InterPro" id="IPR013761">
    <property type="entry name" value="SAM/pointed_sf"/>
</dbReference>
<evidence type="ECO:0000256" key="16">
    <source>
        <dbReference type="SAM" id="Phobius"/>
    </source>
</evidence>
<keyword evidence="1" id="KW-0813">Transport</keyword>
<keyword evidence="7" id="KW-0106">Calcium</keyword>
<evidence type="ECO:0000256" key="6">
    <source>
        <dbReference type="ARBA" id="ARBA00022729"/>
    </source>
</evidence>
<dbReference type="GO" id="GO:0005246">
    <property type="term" value="F:calcium channel regulator activity"/>
    <property type="evidence" value="ECO:0007669"/>
    <property type="project" value="InterPro"/>
</dbReference>
<dbReference type="GO" id="GO:0005886">
    <property type="term" value="C:plasma membrane"/>
    <property type="evidence" value="ECO:0007669"/>
    <property type="project" value="TreeGrafter"/>
</dbReference>
<dbReference type="Pfam" id="PF16533">
    <property type="entry name" value="SOAR"/>
    <property type="match status" value="1"/>
</dbReference>
<keyword evidence="5" id="KW-0479">Metal-binding</keyword>
<feature type="compositionally biased region" description="Acidic residues" evidence="15">
    <location>
        <begin position="668"/>
        <end position="679"/>
    </location>
</feature>
<dbReference type="GO" id="GO:0051049">
    <property type="term" value="P:regulation of transport"/>
    <property type="evidence" value="ECO:0007669"/>
    <property type="project" value="UniProtKB-ARBA"/>
</dbReference>
<accession>A0A7E6FJ39</accession>
<evidence type="ECO:0000256" key="1">
    <source>
        <dbReference type="ARBA" id="ARBA00022448"/>
    </source>
</evidence>
<keyword evidence="11 16" id="KW-0472">Membrane</keyword>
<feature type="transmembrane region" description="Helical" evidence="16">
    <location>
        <begin position="12"/>
        <end position="31"/>
    </location>
</feature>
<dbReference type="PANTHER" id="PTHR15136">
    <property type="entry name" value="STROMAL INTERACTION MOLECULE HOMOLOG"/>
    <property type="match status" value="1"/>
</dbReference>
<feature type="region of interest" description="Disordered" evidence="15">
    <location>
        <begin position="43"/>
        <end position="139"/>
    </location>
</feature>
<keyword evidence="3" id="KW-0109">Calcium transport</keyword>
<evidence type="ECO:0000256" key="13">
    <source>
        <dbReference type="ARBA" id="ARBA00046288"/>
    </source>
</evidence>
<dbReference type="Pfam" id="PF07647">
    <property type="entry name" value="SAM_2"/>
    <property type="match status" value="1"/>
</dbReference>
<feature type="coiled-coil region" evidence="14">
    <location>
        <begin position="379"/>
        <end position="451"/>
    </location>
</feature>
<dbReference type="GO" id="GO:0002115">
    <property type="term" value="P:store-operated calcium entry"/>
    <property type="evidence" value="ECO:0007669"/>
    <property type="project" value="TreeGrafter"/>
</dbReference>
<evidence type="ECO:0000256" key="15">
    <source>
        <dbReference type="SAM" id="MobiDB-lite"/>
    </source>
</evidence>
<evidence type="ECO:0000256" key="14">
    <source>
        <dbReference type="SAM" id="Coils"/>
    </source>
</evidence>
<dbReference type="FunFam" id="1.10.238.180:FF:000001">
    <property type="entry name" value="Stromal interaction molecule 1"/>
    <property type="match status" value="1"/>
</dbReference>
<evidence type="ECO:0000256" key="11">
    <source>
        <dbReference type="ARBA" id="ARBA00023136"/>
    </source>
</evidence>
<keyword evidence="6" id="KW-0732">Signal</keyword>
<feature type="region of interest" description="Disordered" evidence="15">
    <location>
        <begin position="636"/>
        <end position="706"/>
    </location>
</feature>
<dbReference type="GO" id="GO:0005509">
    <property type="term" value="F:calcium ion binding"/>
    <property type="evidence" value="ECO:0007669"/>
    <property type="project" value="TreeGrafter"/>
</dbReference>
<feature type="region of interest" description="Disordered" evidence="15">
    <location>
        <begin position="580"/>
        <end position="600"/>
    </location>
</feature>
<dbReference type="Gene3D" id="1.10.238.180">
    <property type="match status" value="1"/>
</dbReference>
<dbReference type="InterPro" id="IPR037608">
    <property type="entry name" value="STIM1/2"/>
</dbReference>
<gene>
    <name evidence="19" type="primary">LOC115222669</name>
</gene>
<keyword evidence="12" id="KW-0325">Glycoprotein</keyword>
<keyword evidence="10" id="KW-0406">Ion transport</keyword>
<dbReference type="SMART" id="SM00454">
    <property type="entry name" value="SAM"/>
    <property type="match status" value="1"/>
</dbReference>
<sequence length="706" mass="79885">MSTAEMGTHTRIWVLLIVLSLSTTNLINFFIQAEKYSNLHSSTLSETNTNSHSSSSSSSNNNNNNNNNNKNNNNKHHNNNHNHNNNNNNDNRYVNSGDNNDSVSKRSQNQNPSPNGIFVNGVPSNPTGSKHQSTASSKKKLEDFKEYDCPDHNPSCLKDKENFNAIKTLHDLIDDDRNGNVDQTESDEFLRVELQYTDGFERHFTFHGNDGFISVEDLWKSWKQSEVYNWTVDDVVDWLVHHVELPQYVTNFQTYKIDGSTLPRMAASHQYLSTIGVKNNVHKQKLSLKAMDVVLFGPPKKGHSYIKDLTLIASLIIAIGGCWFAYLQHKYSQAHVKKMMRDWESLQIAEESLKELQERQQPDSDIKLLRKQSLDEISRGKIEEELKQVKANLRKAEKELESRQWSSAPADLQKWLQLTYEIELQHHNNKKLAAENQLREARDCCEKLKKKRNAFMGPLRIAHGNSIDEVDKRILNARASLEVVHQDLQERLGRWRAIERLCAFSVTKNSGLASLMQTMHQDKLTPGFPAKTPSSKDLQTYPKNLSSSLNRRSIDTISNHSGGSPISPESEVTFHLGESPPHSLCHDDVAPPPSYSSVNTVVPSGSGKVYSSSGYMPMTKSESLIRNRFDSLISSTSESSLTELDQRKQSESSLRMTGSSVLPLTVEEGCDSETESTESTEDKKKSRKKKVLGKIFRRNGDVKKKS</sequence>
<evidence type="ECO:0000256" key="3">
    <source>
        <dbReference type="ARBA" id="ARBA00022568"/>
    </source>
</evidence>
<evidence type="ECO:0000313" key="18">
    <source>
        <dbReference type="Proteomes" id="UP000515154"/>
    </source>
</evidence>
<dbReference type="CDD" id="cd11722">
    <property type="entry name" value="SOAR"/>
    <property type="match status" value="1"/>
</dbReference>
<dbReference type="Pfam" id="PF25578">
    <property type="entry name" value="EF-hand_STIM1"/>
    <property type="match status" value="1"/>
</dbReference>
<dbReference type="GO" id="GO:0005783">
    <property type="term" value="C:endoplasmic reticulum"/>
    <property type="evidence" value="ECO:0007669"/>
    <property type="project" value="TreeGrafter"/>
</dbReference>
<keyword evidence="18" id="KW-1185">Reference proteome</keyword>
<dbReference type="Gene3D" id="1.10.287.3550">
    <property type="match status" value="1"/>
</dbReference>
<dbReference type="FunFam" id="1.10.150.50:FF:000009">
    <property type="entry name" value="Stromal interaction molecule 1"/>
    <property type="match status" value="1"/>
</dbReference>
<feature type="compositionally biased region" description="Low complexity" evidence="15">
    <location>
        <begin position="43"/>
        <end position="72"/>
    </location>
</feature>
<evidence type="ECO:0000256" key="8">
    <source>
        <dbReference type="ARBA" id="ARBA00022989"/>
    </source>
</evidence>
<dbReference type="InterPro" id="IPR001660">
    <property type="entry name" value="SAM"/>
</dbReference>
<feature type="compositionally biased region" description="Basic residues" evidence="15">
    <location>
        <begin position="685"/>
        <end position="697"/>
    </location>
</feature>
<name>A0A7E6FJ39_9MOLL</name>
<feature type="compositionally biased region" description="Polar residues" evidence="15">
    <location>
        <begin position="122"/>
        <end position="136"/>
    </location>
</feature>
<organism evidence="18 19">
    <name type="scientific">Octopus sinensis</name>
    <name type="common">East Asian common octopus</name>
    <dbReference type="NCBI Taxonomy" id="2607531"/>
    <lineage>
        <taxon>Eukaryota</taxon>
        <taxon>Metazoa</taxon>
        <taxon>Spiralia</taxon>
        <taxon>Lophotrochozoa</taxon>
        <taxon>Mollusca</taxon>
        <taxon>Cephalopoda</taxon>
        <taxon>Coleoidea</taxon>
        <taxon>Octopodiformes</taxon>
        <taxon>Octopoda</taxon>
        <taxon>Incirrata</taxon>
        <taxon>Octopodidae</taxon>
        <taxon>Octopus</taxon>
    </lineage>
</organism>
<keyword evidence="9 14" id="KW-0175">Coiled coil</keyword>
<proteinExistence type="predicted"/>
<evidence type="ECO:0000256" key="5">
    <source>
        <dbReference type="ARBA" id="ARBA00022723"/>
    </source>
</evidence>
<evidence type="ECO:0000256" key="7">
    <source>
        <dbReference type="ARBA" id="ARBA00022837"/>
    </source>
</evidence>
<keyword evidence="2" id="KW-0597">Phosphoprotein</keyword>
<dbReference type="SUPFAM" id="SSF47769">
    <property type="entry name" value="SAM/Pointed domain"/>
    <property type="match status" value="1"/>
</dbReference>
<reference evidence="19" key="1">
    <citation type="submission" date="2025-08" db="UniProtKB">
        <authorList>
            <consortium name="RefSeq"/>
        </authorList>
    </citation>
    <scope>IDENTIFICATION</scope>
</reference>
<evidence type="ECO:0000256" key="4">
    <source>
        <dbReference type="ARBA" id="ARBA00022692"/>
    </source>
</evidence>
<feature type="domain" description="SAM" evidence="17">
    <location>
        <begin position="230"/>
        <end position="286"/>
    </location>
</feature>
<dbReference type="KEGG" id="osn:115222669"/>
<keyword evidence="8 16" id="KW-1133">Transmembrane helix</keyword>
<feature type="compositionally biased region" description="Polar residues" evidence="15">
    <location>
        <begin position="90"/>
        <end position="114"/>
    </location>
</feature>
<keyword evidence="4 16" id="KW-0812">Transmembrane</keyword>
<protein>
    <submittedName>
        <fullName evidence="19">Stromal interaction molecule homolog</fullName>
    </submittedName>
</protein>
<evidence type="ECO:0000256" key="12">
    <source>
        <dbReference type="ARBA" id="ARBA00023180"/>
    </source>
</evidence>
<dbReference type="Gene3D" id="1.10.150.50">
    <property type="entry name" value="Transcription Factor, Ets-1"/>
    <property type="match status" value="1"/>
</dbReference>
<evidence type="ECO:0000313" key="19">
    <source>
        <dbReference type="RefSeq" id="XP_036367390.1"/>
    </source>
</evidence>
<comment type="subcellular location">
    <subcellularLocation>
        <location evidence="13">Endomembrane system</location>
        <topology evidence="13">Single-pass type I membrane protein</topology>
    </subcellularLocation>
</comment>
<evidence type="ECO:0000256" key="10">
    <source>
        <dbReference type="ARBA" id="ARBA00023065"/>
    </source>
</evidence>
<dbReference type="InterPro" id="IPR057835">
    <property type="entry name" value="EF-hand_STIM1/2"/>
</dbReference>
<dbReference type="AlphaFoldDB" id="A0A7E6FJ39"/>
<dbReference type="RefSeq" id="XP_036367390.1">
    <property type="nucleotide sequence ID" value="XM_036511497.1"/>
</dbReference>
<dbReference type="FunFam" id="1.10.287.3550:FF:000002">
    <property type="entry name" value="Stromal interaction molecule homolog"/>
    <property type="match status" value="1"/>
</dbReference>
<evidence type="ECO:0000259" key="17">
    <source>
        <dbReference type="PROSITE" id="PS50105"/>
    </source>
</evidence>
<dbReference type="Proteomes" id="UP000515154">
    <property type="component" value="Linkage group LG20"/>
</dbReference>
<evidence type="ECO:0000256" key="9">
    <source>
        <dbReference type="ARBA" id="ARBA00023054"/>
    </source>
</evidence>
<feature type="compositionally biased region" description="Polar residues" evidence="15">
    <location>
        <begin position="651"/>
        <end position="662"/>
    </location>
</feature>
<dbReference type="PANTHER" id="PTHR15136:SF5">
    <property type="entry name" value="STROMAL INTERACTION MOLECULE HOMOLOG"/>
    <property type="match status" value="1"/>
</dbReference>